<keyword evidence="3" id="KW-0804">Transcription</keyword>
<dbReference type="OrthoDB" id="9781958at2"/>
<dbReference type="PANTHER" id="PTHR33154:SF33">
    <property type="entry name" value="TRANSCRIPTIONAL REPRESSOR SDPR"/>
    <property type="match status" value="1"/>
</dbReference>
<organism evidence="5 6">
    <name type="scientific">Anaerosacchariphilus polymeriproducens</name>
    <dbReference type="NCBI Taxonomy" id="1812858"/>
    <lineage>
        <taxon>Bacteria</taxon>
        <taxon>Bacillati</taxon>
        <taxon>Bacillota</taxon>
        <taxon>Clostridia</taxon>
        <taxon>Lachnospirales</taxon>
        <taxon>Lachnospiraceae</taxon>
        <taxon>Anaerosacchariphilus</taxon>
    </lineage>
</organism>
<evidence type="ECO:0000256" key="1">
    <source>
        <dbReference type="ARBA" id="ARBA00023015"/>
    </source>
</evidence>
<keyword evidence="6" id="KW-1185">Reference proteome</keyword>
<gene>
    <name evidence="5" type="ORF">DWV06_06885</name>
</gene>
<dbReference type="CDD" id="cd00090">
    <property type="entry name" value="HTH_ARSR"/>
    <property type="match status" value="1"/>
</dbReference>
<dbReference type="InterPro" id="IPR036388">
    <property type="entry name" value="WH-like_DNA-bd_sf"/>
</dbReference>
<proteinExistence type="predicted"/>
<feature type="domain" description="HTH arsR-type" evidence="4">
    <location>
        <begin position="19"/>
        <end position="131"/>
    </location>
</feature>
<reference evidence="5 6" key="1">
    <citation type="submission" date="2018-07" db="EMBL/GenBank/DDBJ databases">
        <title>Anaerosacharophilus polymeroproducens gen. nov. sp. nov., an anaerobic bacterium isolated from salt field.</title>
        <authorList>
            <person name="Kim W."/>
            <person name="Yang S.-H."/>
            <person name="Oh J."/>
            <person name="Lee J.-H."/>
            <person name="Kwon K.K."/>
        </authorList>
    </citation>
    <scope>NUCLEOTIDE SEQUENCE [LARGE SCALE GENOMIC DNA]</scope>
    <source>
        <strain evidence="5 6">MCWD5</strain>
    </source>
</reference>
<dbReference type="SUPFAM" id="SSF46785">
    <property type="entry name" value="Winged helix' DNA-binding domain"/>
    <property type="match status" value="1"/>
</dbReference>
<keyword evidence="1" id="KW-0805">Transcription regulation</keyword>
<sequence>MEKGLNKKLNLYKEKELTRIGKALSSPERLKILRLLNTAIFNVNEIAEKLHIPASTTALHVKVLEEAGLIYTELLPGVRGSKKLCHKKVDKLSIELGCEKESHEEIFSMPIGNFVDYKVEPTCGIVSETGHIDEEDEPRCFYNPNRIAAKLIWFGNGYVEYRFPNYSFQNNEVESVEISAELCSETADYDMDCPSDITLFVNDLEVATWNCPSDFGGRRGKLNPDWWPSKNTQYGKLKKWEINNQGSFIDGKKVSDNKLEVYHLAQEPYVSVRIGIKEDAKHIGGVNIFGDAFGDYPQNIEMKIIYDNK</sequence>
<dbReference type="RefSeq" id="WP_115481444.1">
    <property type="nucleotide sequence ID" value="NZ_QRCT01000016.1"/>
</dbReference>
<accession>A0A371AWU1</accession>
<evidence type="ECO:0000256" key="3">
    <source>
        <dbReference type="ARBA" id="ARBA00023163"/>
    </source>
</evidence>
<dbReference type="PANTHER" id="PTHR33154">
    <property type="entry name" value="TRANSCRIPTIONAL REGULATOR, ARSR FAMILY"/>
    <property type="match status" value="1"/>
</dbReference>
<comment type="caution">
    <text evidence="5">The sequence shown here is derived from an EMBL/GenBank/DDBJ whole genome shotgun (WGS) entry which is preliminary data.</text>
</comment>
<dbReference type="GO" id="GO:0003677">
    <property type="term" value="F:DNA binding"/>
    <property type="evidence" value="ECO:0007669"/>
    <property type="project" value="UniProtKB-KW"/>
</dbReference>
<dbReference type="GO" id="GO:0003700">
    <property type="term" value="F:DNA-binding transcription factor activity"/>
    <property type="evidence" value="ECO:0007669"/>
    <property type="project" value="InterPro"/>
</dbReference>
<dbReference type="Pfam" id="PF01022">
    <property type="entry name" value="HTH_5"/>
    <property type="match status" value="1"/>
</dbReference>
<dbReference type="Gene3D" id="1.10.10.10">
    <property type="entry name" value="Winged helix-like DNA-binding domain superfamily/Winged helix DNA-binding domain"/>
    <property type="match status" value="1"/>
</dbReference>
<evidence type="ECO:0000313" key="6">
    <source>
        <dbReference type="Proteomes" id="UP000255036"/>
    </source>
</evidence>
<dbReference type="EMBL" id="QRCT01000016">
    <property type="protein sequence ID" value="RDU24011.1"/>
    <property type="molecule type" value="Genomic_DNA"/>
</dbReference>
<evidence type="ECO:0000259" key="4">
    <source>
        <dbReference type="SMART" id="SM00418"/>
    </source>
</evidence>
<dbReference type="InterPro" id="IPR011991">
    <property type="entry name" value="ArsR-like_HTH"/>
</dbReference>
<dbReference type="Proteomes" id="UP000255036">
    <property type="component" value="Unassembled WGS sequence"/>
</dbReference>
<keyword evidence="2" id="KW-0238">DNA-binding</keyword>
<dbReference type="SMART" id="SM00418">
    <property type="entry name" value="HTH_ARSR"/>
    <property type="match status" value="1"/>
</dbReference>
<protein>
    <submittedName>
        <fullName evidence="5">ArsR family transcriptional regulator</fullName>
    </submittedName>
</protein>
<name>A0A371AWU1_9FIRM</name>
<dbReference type="InterPro" id="IPR001845">
    <property type="entry name" value="HTH_ArsR_DNA-bd_dom"/>
</dbReference>
<dbReference type="InterPro" id="IPR051081">
    <property type="entry name" value="HTH_MetalResp_TranReg"/>
</dbReference>
<dbReference type="AlphaFoldDB" id="A0A371AWU1"/>
<evidence type="ECO:0000313" key="5">
    <source>
        <dbReference type="EMBL" id="RDU24011.1"/>
    </source>
</evidence>
<evidence type="ECO:0000256" key="2">
    <source>
        <dbReference type="ARBA" id="ARBA00023125"/>
    </source>
</evidence>
<dbReference type="InterPro" id="IPR036390">
    <property type="entry name" value="WH_DNA-bd_sf"/>
</dbReference>